<feature type="domain" description="Peptidase S54 rhomboid" evidence="13">
    <location>
        <begin position="230"/>
        <end position="378"/>
    </location>
</feature>
<dbReference type="RefSeq" id="XP_037879731.1">
    <property type="nucleotide sequence ID" value="XM_038023803.1"/>
</dbReference>
<evidence type="ECO:0000256" key="6">
    <source>
        <dbReference type="ARBA" id="ARBA00022692"/>
    </source>
</evidence>
<proteinExistence type="inferred from homology"/>
<dbReference type="Gene3D" id="1.20.1540.10">
    <property type="entry name" value="Rhomboid-like"/>
    <property type="match status" value="1"/>
</dbReference>
<dbReference type="GO" id="GO:0016020">
    <property type="term" value="C:membrane"/>
    <property type="evidence" value="ECO:0007669"/>
    <property type="project" value="UniProtKB-SubCell"/>
</dbReference>
<keyword evidence="8" id="KW-0720">Serine protease</keyword>
<keyword evidence="7" id="KW-0378">Hydrolase</keyword>
<evidence type="ECO:0000256" key="3">
    <source>
        <dbReference type="ARBA" id="ARBA00009045"/>
    </source>
</evidence>
<dbReference type="GO" id="GO:0004252">
    <property type="term" value="F:serine-type endopeptidase activity"/>
    <property type="evidence" value="ECO:0007669"/>
    <property type="project" value="InterPro"/>
</dbReference>
<dbReference type="PANTHER" id="PTHR45840">
    <property type="entry name" value="RHOMBOID-RELATED PROTEIN"/>
    <property type="match status" value="1"/>
</dbReference>
<evidence type="ECO:0000256" key="12">
    <source>
        <dbReference type="SAM" id="Phobius"/>
    </source>
</evidence>
<organism evidence="14 17">
    <name type="scientific">Glossina fuscipes</name>
    <dbReference type="NCBI Taxonomy" id="7396"/>
    <lineage>
        <taxon>Eukaryota</taxon>
        <taxon>Metazoa</taxon>
        <taxon>Ecdysozoa</taxon>
        <taxon>Arthropoda</taxon>
        <taxon>Hexapoda</taxon>
        <taxon>Insecta</taxon>
        <taxon>Pterygota</taxon>
        <taxon>Neoptera</taxon>
        <taxon>Endopterygota</taxon>
        <taxon>Diptera</taxon>
        <taxon>Brachycera</taxon>
        <taxon>Muscomorpha</taxon>
        <taxon>Hippoboscoidea</taxon>
        <taxon>Glossinidae</taxon>
        <taxon>Glossina</taxon>
    </lineage>
</organism>
<evidence type="ECO:0000313" key="15">
    <source>
        <dbReference type="RefSeq" id="XP_037879731.1"/>
    </source>
</evidence>
<dbReference type="Pfam" id="PF01694">
    <property type="entry name" value="Rhomboid"/>
    <property type="match status" value="1"/>
</dbReference>
<name>A0A8U0W3K8_9MUSC</name>
<feature type="compositionally biased region" description="Low complexity" evidence="11">
    <location>
        <begin position="181"/>
        <end position="210"/>
    </location>
</feature>
<evidence type="ECO:0000256" key="7">
    <source>
        <dbReference type="ARBA" id="ARBA00022801"/>
    </source>
</evidence>
<evidence type="ECO:0000256" key="1">
    <source>
        <dbReference type="ARBA" id="ARBA00000156"/>
    </source>
</evidence>
<feature type="transmembrane region" description="Helical" evidence="12">
    <location>
        <begin position="397"/>
        <end position="415"/>
    </location>
</feature>
<accession>A0A8U0W3K8</accession>
<evidence type="ECO:0000313" key="17">
    <source>
        <dbReference type="RefSeq" id="XP_037879733.1"/>
    </source>
</evidence>
<keyword evidence="6 12" id="KW-0812">Transmembrane</keyword>
<dbReference type="GO" id="GO:0006508">
    <property type="term" value="P:proteolysis"/>
    <property type="evidence" value="ECO:0007669"/>
    <property type="project" value="UniProtKB-KW"/>
</dbReference>
<keyword evidence="10 12" id="KW-0472">Membrane</keyword>
<comment type="subcellular location">
    <subcellularLocation>
        <location evidence="2">Membrane</location>
        <topology evidence="2">Multi-pass membrane protein</topology>
    </subcellularLocation>
</comment>
<feature type="transmembrane region" description="Helical" evidence="12">
    <location>
        <begin position="323"/>
        <end position="342"/>
    </location>
</feature>
<dbReference type="SUPFAM" id="SSF144091">
    <property type="entry name" value="Rhomboid-like"/>
    <property type="match status" value="1"/>
</dbReference>
<dbReference type="InterPro" id="IPR051739">
    <property type="entry name" value="Rhomboid_IM_Serine_Proteases"/>
</dbReference>
<dbReference type="EC" id="3.4.21.105" evidence="4"/>
<dbReference type="InterPro" id="IPR022764">
    <property type="entry name" value="Peptidase_S54_rhomboid_dom"/>
</dbReference>
<dbReference type="InterPro" id="IPR035952">
    <property type="entry name" value="Rhomboid-like_sf"/>
</dbReference>
<gene>
    <name evidence="15 16 17" type="primary">LOC119631516</name>
</gene>
<sequence>MCVCFIRWWYVIMLNRQEEKLSVQEKQRFEISLTSKADVPNKLTKSLTKTVCSSFLPSTAIPVAPVTSALSMSPFPHSFTYKTDAALVLNICCSLPTLYHHSYPGLHNAPHYMCRSQLYEVPTKLSLLPKVISNIHEGDQKYLADVRRCCPPPIFIILISLLEIAVFVYNNMNELPRTQLNDNSDSSSSGNGNGNGISSSSSSSGSSSSSSVSYAYNESLLVYRPDRRLEIWRFITYMVLHVNWFHLSFNVIIQLLYGLPLEMVHGSQRVAVVYLAGVLAGSLGTSVIDSKVYLVGASGGVYALLAAQLANVMINFGQMRYGILRLAAVFIFVFCDTGYAFYSKCVTEDCLKALPSISYIAHLTGSLAGFTIGLAALRNFEQCHHHYYHQSNLIRYFALGVYGSFTIFAIVFNLINTVTAQILGEEGEVFKQHLLRDLGIA</sequence>
<dbReference type="GeneID" id="119631516"/>
<evidence type="ECO:0000256" key="4">
    <source>
        <dbReference type="ARBA" id="ARBA00013039"/>
    </source>
</evidence>
<dbReference type="PANTHER" id="PTHR45840:SF2">
    <property type="entry name" value="PROTEIN RHOMBOID-RELATED"/>
    <property type="match status" value="1"/>
</dbReference>
<feature type="transmembrane region" description="Helical" evidence="12">
    <location>
        <begin position="271"/>
        <end position="288"/>
    </location>
</feature>
<comment type="catalytic activity">
    <reaction evidence="1">
        <text>Cleaves type-1 transmembrane domains using a catalytic dyad composed of serine and histidine that are contributed by different transmembrane domains.</text>
        <dbReference type="EC" id="3.4.21.105"/>
    </reaction>
</comment>
<evidence type="ECO:0000256" key="11">
    <source>
        <dbReference type="SAM" id="MobiDB-lite"/>
    </source>
</evidence>
<dbReference type="Proteomes" id="UP000092443">
    <property type="component" value="Unplaced"/>
</dbReference>
<keyword evidence="9 12" id="KW-1133">Transmembrane helix</keyword>
<evidence type="ECO:0000256" key="10">
    <source>
        <dbReference type="ARBA" id="ARBA00023136"/>
    </source>
</evidence>
<feature type="region of interest" description="Disordered" evidence="11">
    <location>
        <begin position="180"/>
        <end position="210"/>
    </location>
</feature>
<evidence type="ECO:0000313" key="16">
    <source>
        <dbReference type="RefSeq" id="XP_037879732.1"/>
    </source>
</evidence>
<dbReference type="RefSeq" id="XP_037879733.1">
    <property type="nucleotide sequence ID" value="XM_038023805.1"/>
</dbReference>
<reference evidence="15 16" key="1">
    <citation type="submission" date="2025-04" db="UniProtKB">
        <authorList>
            <consortium name="RefSeq"/>
        </authorList>
    </citation>
    <scope>IDENTIFICATION</scope>
    <source>
        <tissue evidence="15 16">Whole body pupa</tissue>
    </source>
</reference>
<protein>
    <recommendedName>
        <fullName evidence="4">rhomboid protease</fullName>
        <ecNumber evidence="4">3.4.21.105</ecNumber>
    </recommendedName>
</protein>
<dbReference type="RefSeq" id="XP_037879732.1">
    <property type="nucleotide sequence ID" value="XM_038023804.1"/>
</dbReference>
<keyword evidence="14" id="KW-1185">Reference proteome</keyword>
<feature type="transmembrane region" description="Helical" evidence="12">
    <location>
        <begin position="294"/>
        <end position="316"/>
    </location>
</feature>
<evidence type="ECO:0000259" key="13">
    <source>
        <dbReference type="Pfam" id="PF01694"/>
    </source>
</evidence>
<evidence type="ECO:0000256" key="2">
    <source>
        <dbReference type="ARBA" id="ARBA00004141"/>
    </source>
</evidence>
<keyword evidence="5" id="KW-0645">Protease</keyword>
<evidence type="ECO:0000256" key="9">
    <source>
        <dbReference type="ARBA" id="ARBA00022989"/>
    </source>
</evidence>
<evidence type="ECO:0000256" key="8">
    <source>
        <dbReference type="ARBA" id="ARBA00022825"/>
    </source>
</evidence>
<comment type="similarity">
    <text evidence="3">Belongs to the peptidase S54 family.</text>
</comment>
<evidence type="ECO:0000313" key="14">
    <source>
        <dbReference type="Proteomes" id="UP000092443"/>
    </source>
</evidence>
<dbReference type="AlphaFoldDB" id="A0A8U0W3K8"/>
<dbReference type="FunFam" id="1.20.1540.10:FF:000007">
    <property type="entry name" value="Rhomboid like 2"/>
    <property type="match status" value="1"/>
</dbReference>
<dbReference type="KEGG" id="gfs:119631516"/>
<feature type="transmembrane region" description="Helical" evidence="12">
    <location>
        <begin position="357"/>
        <end position="377"/>
    </location>
</feature>
<feature type="transmembrane region" description="Helical" evidence="12">
    <location>
        <begin position="234"/>
        <end position="259"/>
    </location>
</feature>
<evidence type="ECO:0000256" key="5">
    <source>
        <dbReference type="ARBA" id="ARBA00022670"/>
    </source>
</evidence>